<evidence type="ECO:0000313" key="10">
    <source>
        <dbReference type="Proteomes" id="UP000190130"/>
    </source>
</evidence>
<dbReference type="Gene3D" id="1.10.3720.10">
    <property type="entry name" value="MetI-like"/>
    <property type="match status" value="1"/>
</dbReference>
<comment type="similarity">
    <text evidence="7">Belongs to the binding-protein-dependent transport system permease family.</text>
</comment>
<protein>
    <submittedName>
        <fullName evidence="9">NitT/TauT family transport system permease protein</fullName>
    </submittedName>
</protein>
<dbReference type="Proteomes" id="UP000190130">
    <property type="component" value="Unassembled WGS sequence"/>
</dbReference>
<organism evidence="9 10">
    <name type="scientific">Bosea thiooxidans</name>
    <dbReference type="NCBI Taxonomy" id="53254"/>
    <lineage>
        <taxon>Bacteria</taxon>
        <taxon>Pseudomonadati</taxon>
        <taxon>Pseudomonadota</taxon>
        <taxon>Alphaproteobacteria</taxon>
        <taxon>Hyphomicrobiales</taxon>
        <taxon>Boseaceae</taxon>
        <taxon>Bosea</taxon>
    </lineage>
</organism>
<keyword evidence="2 7" id="KW-0813">Transport</keyword>
<evidence type="ECO:0000256" key="2">
    <source>
        <dbReference type="ARBA" id="ARBA00022448"/>
    </source>
</evidence>
<dbReference type="AlphaFoldDB" id="A0A1T5B968"/>
<sequence>MTMRIDEGAAMGTSAPVSRAVKDFEAGLARRKLLVYVCQFAFGVAFLSFWQWASGRLIDPFFISSPAAVFGKLYTWLLNGDLFNHLSITLYATAIGFAIGSAIGFSLGLLFGKFAFLAEVLDPYITALYSIPKLALAPLFIIWFGIGIESKIAVSASIVFFVVFLNTFSGVREVNPIFIHATQIMGASQWGVMRTVIIPSAMAWVITGLKVSVPYALVGTVIGEFMSANRGIGFIIAQATGLFDTNSVFAGIIVLAFVGAVINGLLKITEGHLLRWRA</sequence>
<feature type="transmembrane region" description="Helical" evidence="7">
    <location>
        <begin position="33"/>
        <end position="53"/>
    </location>
</feature>
<dbReference type="SUPFAM" id="SSF161098">
    <property type="entry name" value="MetI-like"/>
    <property type="match status" value="1"/>
</dbReference>
<evidence type="ECO:0000256" key="1">
    <source>
        <dbReference type="ARBA" id="ARBA00004651"/>
    </source>
</evidence>
<evidence type="ECO:0000313" key="9">
    <source>
        <dbReference type="EMBL" id="SKB43607.1"/>
    </source>
</evidence>
<reference evidence="9 10" key="1">
    <citation type="submission" date="2017-02" db="EMBL/GenBank/DDBJ databases">
        <authorList>
            <person name="Peterson S.W."/>
        </authorList>
    </citation>
    <scope>NUCLEOTIDE SEQUENCE [LARGE SCALE GENOMIC DNA]</scope>
    <source>
        <strain evidence="9 10">DSM 9653</strain>
    </source>
</reference>
<evidence type="ECO:0000256" key="5">
    <source>
        <dbReference type="ARBA" id="ARBA00022989"/>
    </source>
</evidence>
<evidence type="ECO:0000256" key="4">
    <source>
        <dbReference type="ARBA" id="ARBA00022692"/>
    </source>
</evidence>
<gene>
    <name evidence="9" type="ORF">SAMN05660750_00648</name>
</gene>
<feature type="transmembrane region" description="Helical" evidence="7">
    <location>
        <begin position="88"/>
        <end position="112"/>
    </location>
</feature>
<feature type="transmembrane region" description="Helical" evidence="7">
    <location>
        <begin position="192"/>
        <end position="217"/>
    </location>
</feature>
<evidence type="ECO:0000256" key="3">
    <source>
        <dbReference type="ARBA" id="ARBA00022475"/>
    </source>
</evidence>
<dbReference type="PROSITE" id="PS50928">
    <property type="entry name" value="ABC_TM1"/>
    <property type="match status" value="1"/>
</dbReference>
<keyword evidence="5 7" id="KW-1133">Transmembrane helix</keyword>
<keyword evidence="4 7" id="KW-0812">Transmembrane</keyword>
<keyword evidence="6 7" id="KW-0472">Membrane</keyword>
<dbReference type="RefSeq" id="WP_079591099.1">
    <property type="nucleotide sequence ID" value="NZ_FUYX01000002.1"/>
</dbReference>
<accession>A0A1T5B968</accession>
<dbReference type="PANTHER" id="PTHR30151:SF20">
    <property type="entry name" value="ABC TRANSPORTER PERMEASE PROTEIN HI_0355-RELATED"/>
    <property type="match status" value="1"/>
</dbReference>
<dbReference type="PANTHER" id="PTHR30151">
    <property type="entry name" value="ALKANE SULFONATE ABC TRANSPORTER-RELATED, MEMBRANE SUBUNIT"/>
    <property type="match status" value="1"/>
</dbReference>
<evidence type="ECO:0000259" key="8">
    <source>
        <dbReference type="PROSITE" id="PS50928"/>
    </source>
</evidence>
<feature type="transmembrane region" description="Helical" evidence="7">
    <location>
        <begin position="124"/>
        <end position="146"/>
    </location>
</feature>
<dbReference type="GO" id="GO:0055085">
    <property type="term" value="P:transmembrane transport"/>
    <property type="evidence" value="ECO:0007669"/>
    <property type="project" value="InterPro"/>
</dbReference>
<dbReference type="InterPro" id="IPR035906">
    <property type="entry name" value="MetI-like_sf"/>
</dbReference>
<dbReference type="Pfam" id="PF00528">
    <property type="entry name" value="BPD_transp_1"/>
    <property type="match status" value="1"/>
</dbReference>
<name>A0A1T5B968_9HYPH</name>
<dbReference type="CDD" id="cd06261">
    <property type="entry name" value="TM_PBP2"/>
    <property type="match status" value="1"/>
</dbReference>
<feature type="transmembrane region" description="Helical" evidence="7">
    <location>
        <begin position="152"/>
        <end position="171"/>
    </location>
</feature>
<dbReference type="InterPro" id="IPR000515">
    <property type="entry name" value="MetI-like"/>
</dbReference>
<dbReference type="OrthoDB" id="8138334at2"/>
<proteinExistence type="inferred from homology"/>
<evidence type="ECO:0000256" key="7">
    <source>
        <dbReference type="RuleBase" id="RU363032"/>
    </source>
</evidence>
<evidence type="ECO:0000256" key="6">
    <source>
        <dbReference type="ARBA" id="ARBA00023136"/>
    </source>
</evidence>
<feature type="domain" description="ABC transmembrane type-1" evidence="8">
    <location>
        <begin position="86"/>
        <end position="266"/>
    </location>
</feature>
<dbReference type="EMBL" id="FUYX01000002">
    <property type="protein sequence ID" value="SKB43607.1"/>
    <property type="molecule type" value="Genomic_DNA"/>
</dbReference>
<dbReference type="GO" id="GO:0005886">
    <property type="term" value="C:plasma membrane"/>
    <property type="evidence" value="ECO:0007669"/>
    <property type="project" value="UniProtKB-SubCell"/>
</dbReference>
<keyword evidence="3" id="KW-1003">Cell membrane</keyword>
<feature type="transmembrane region" description="Helical" evidence="7">
    <location>
        <begin position="248"/>
        <end position="266"/>
    </location>
</feature>
<comment type="subcellular location">
    <subcellularLocation>
        <location evidence="1 7">Cell membrane</location>
        <topology evidence="1 7">Multi-pass membrane protein</topology>
    </subcellularLocation>
</comment>